<dbReference type="EMBL" id="BJWF01000030">
    <property type="protein sequence ID" value="GEL92670.1"/>
    <property type="molecule type" value="Genomic_DNA"/>
</dbReference>
<dbReference type="AlphaFoldDB" id="A0A511J3U6"/>
<evidence type="ECO:0000313" key="2">
    <source>
        <dbReference type="Proteomes" id="UP000321830"/>
    </source>
</evidence>
<dbReference type="SUPFAM" id="SSF51905">
    <property type="entry name" value="FAD/NAD(P)-binding domain"/>
    <property type="match status" value="1"/>
</dbReference>
<dbReference type="Proteomes" id="UP000321830">
    <property type="component" value="Unassembled WGS sequence"/>
</dbReference>
<evidence type="ECO:0008006" key="3">
    <source>
        <dbReference type="Google" id="ProtNLM"/>
    </source>
</evidence>
<protein>
    <recommendedName>
        <fullName evidence="3">FAD/NAD(P)-binding domain-containing protein</fullName>
    </recommendedName>
</protein>
<dbReference type="Gene3D" id="3.50.50.60">
    <property type="entry name" value="FAD/NAD(P)-binding domain"/>
    <property type="match status" value="1"/>
</dbReference>
<dbReference type="Pfam" id="PF12831">
    <property type="entry name" value="FAD_oxidored"/>
    <property type="match status" value="1"/>
</dbReference>
<gene>
    <name evidence="1" type="ORF">EVI01_20070</name>
</gene>
<sequence length="291" mass="33599">MDRKKGEMDKLIIIGGGFSGKLVAIAAAQFVKEVIVVEKKEIVNGNTSIDVEQKDHVHILLKRGLNELVKLCPDIKERLRSKGAVEYDMKKNFHWWHYGGEKIRVDSDFFILQQSRKLLEDVLMEYVNESPNITYYCKTKFIEFLTPKNNLEQKIKGITVQKDNKRFDLSADAFVLACGSPEITHKLFSKKTPIVCKKINLCYYSRNYKMIDSVDWFGCASSPLFPNQTQGGVILKTENPEEYIVTLSAYNHKQSGENRIYSILEELPNKKIKEFIEKATPMTEWQVFSIR</sequence>
<name>A0A511J3U6_9ENTE</name>
<reference evidence="1 2" key="1">
    <citation type="submission" date="2019-07" db="EMBL/GenBank/DDBJ databases">
        <title>Whole genome shotgun sequence of Enterococcus villorum NBRC 100699.</title>
        <authorList>
            <person name="Hosoyama A."/>
            <person name="Uohara A."/>
            <person name="Ohji S."/>
            <person name="Ichikawa N."/>
        </authorList>
    </citation>
    <scope>NUCLEOTIDE SEQUENCE [LARGE SCALE GENOMIC DNA]</scope>
    <source>
        <strain evidence="1 2">NBRC 100699</strain>
    </source>
</reference>
<organism evidence="1 2">
    <name type="scientific">Enterococcus villorum</name>
    <dbReference type="NCBI Taxonomy" id="112904"/>
    <lineage>
        <taxon>Bacteria</taxon>
        <taxon>Bacillati</taxon>
        <taxon>Bacillota</taxon>
        <taxon>Bacilli</taxon>
        <taxon>Lactobacillales</taxon>
        <taxon>Enterococcaceae</taxon>
        <taxon>Enterococcus</taxon>
    </lineage>
</organism>
<evidence type="ECO:0000313" key="1">
    <source>
        <dbReference type="EMBL" id="GEL92670.1"/>
    </source>
</evidence>
<dbReference type="InterPro" id="IPR036188">
    <property type="entry name" value="FAD/NAD-bd_sf"/>
</dbReference>
<proteinExistence type="predicted"/>
<accession>A0A511J3U6</accession>
<dbReference type="RefSeq" id="WP_010750326.1">
    <property type="nucleotide sequence ID" value="NZ_BJWF01000030.1"/>
</dbReference>
<comment type="caution">
    <text evidence="1">The sequence shown here is derived from an EMBL/GenBank/DDBJ whole genome shotgun (WGS) entry which is preliminary data.</text>
</comment>